<dbReference type="EC" id="2.4.-.-" evidence="6"/>
<dbReference type="EMBL" id="JAPYYP010000047">
    <property type="protein sequence ID" value="MDA5110865.1"/>
    <property type="molecule type" value="Genomic_DNA"/>
</dbReference>
<dbReference type="PANTHER" id="PTHR43179:SF12">
    <property type="entry name" value="GALACTOFURANOSYLTRANSFERASE GLFT2"/>
    <property type="match status" value="1"/>
</dbReference>
<accession>A0A9X3TUV8</accession>
<comment type="caution">
    <text evidence="6">The sequence shown here is derived from an EMBL/GenBank/DDBJ whole genome shotgun (WGS) entry which is preliminary data.</text>
</comment>
<dbReference type="GO" id="GO:0016757">
    <property type="term" value="F:glycosyltransferase activity"/>
    <property type="evidence" value="ECO:0007669"/>
    <property type="project" value="UniProtKB-KW"/>
</dbReference>
<keyword evidence="3 6" id="KW-0328">Glycosyltransferase</keyword>
<evidence type="ECO:0000256" key="1">
    <source>
        <dbReference type="ARBA" id="ARBA00004776"/>
    </source>
</evidence>
<comment type="similarity">
    <text evidence="2">Belongs to the glycosyltransferase 2 family.</text>
</comment>
<evidence type="ECO:0000313" key="6">
    <source>
        <dbReference type="EMBL" id="MDA5110865.1"/>
    </source>
</evidence>
<evidence type="ECO:0000256" key="3">
    <source>
        <dbReference type="ARBA" id="ARBA00022676"/>
    </source>
</evidence>
<comment type="pathway">
    <text evidence="1">Cell wall biogenesis; cell wall polysaccharide biosynthesis.</text>
</comment>
<dbReference type="InterPro" id="IPR001173">
    <property type="entry name" value="Glyco_trans_2-like"/>
</dbReference>
<organism evidence="6 7">
    <name type="scientific">Brevibacillus thermoruber</name>
    <dbReference type="NCBI Taxonomy" id="33942"/>
    <lineage>
        <taxon>Bacteria</taxon>
        <taxon>Bacillati</taxon>
        <taxon>Bacillota</taxon>
        <taxon>Bacilli</taxon>
        <taxon>Bacillales</taxon>
        <taxon>Paenibacillaceae</taxon>
        <taxon>Brevibacillus</taxon>
    </lineage>
</organism>
<reference evidence="6" key="1">
    <citation type="submission" date="2022-12" db="EMBL/GenBank/DDBJ databases">
        <title>Draft genome sequence of the thermophilic strain Brevibacillus thermoruber HT42, isolated from Los Humeros, Puebla, Mexico, with biotechnological potential.</title>
        <authorList>
            <person name="Lara Sanchez J."/>
            <person name="Solis Palacios R."/>
            <person name="Bustos Baena A.S."/>
            <person name="Ruz Baez A.E."/>
            <person name="Espinosa Luna G."/>
            <person name="Oliart Ros R.M."/>
        </authorList>
    </citation>
    <scope>NUCLEOTIDE SEQUENCE</scope>
    <source>
        <strain evidence="6">HT42</strain>
    </source>
</reference>
<dbReference type="PANTHER" id="PTHR43179">
    <property type="entry name" value="RHAMNOSYLTRANSFERASE WBBL"/>
    <property type="match status" value="1"/>
</dbReference>
<dbReference type="AlphaFoldDB" id="A0A9X3TUV8"/>
<keyword evidence="7" id="KW-1185">Reference proteome</keyword>
<keyword evidence="4 6" id="KW-0808">Transferase</keyword>
<name>A0A9X3TUV8_9BACL</name>
<sequence length="294" mass="33259">MSDETLPLVSVVIPAKNEGDNVRTTIESSLNAKTRYPYEIIVVDDGSTDNCCNLIAPHVDGEKIKLIATPGIGAAPARNLGAEHANGTYLIFCDAHLTFEDYWIDGLIELMRSGLADAVSPGIASSTQPSLVGYGQTLNAKLGIKWNHHQNRPTPCAILPGGCLAVKRDVFSDIGGFDRGFRVWGFEDIEISIKMWLFGYKCYVQPAVKVLHLFRHVHPYEVTYDHVYYNMLRMAYSHFNESRIKACKNLIVHGDRAQIERQVLEGGAVEQRLRYFGRRKYDDNWFMKWFKIPF</sequence>
<dbReference type="InterPro" id="IPR029044">
    <property type="entry name" value="Nucleotide-diphossugar_trans"/>
</dbReference>
<evidence type="ECO:0000313" key="7">
    <source>
        <dbReference type="Proteomes" id="UP001151071"/>
    </source>
</evidence>
<gene>
    <name evidence="6" type="ORF">O3V59_21225</name>
</gene>
<protein>
    <submittedName>
        <fullName evidence="6">Glycosyltransferase</fullName>
        <ecNumber evidence="6">2.4.-.-</ecNumber>
    </submittedName>
</protein>
<dbReference type="RefSeq" id="WP_271140971.1">
    <property type="nucleotide sequence ID" value="NZ_JAPYYP010000047.1"/>
</dbReference>
<dbReference type="Proteomes" id="UP001151071">
    <property type="component" value="Unassembled WGS sequence"/>
</dbReference>
<evidence type="ECO:0000256" key="2">
    <source>
        <dbReference type="ARBA" id="ARBA00006739"/>
    </source>
</evidence>
<evidence type="ECO:0000256" key="4">
    <source>
        <dbReference type="ARBA" id="ARBA00022679"/>
    </source>
</evidence>
<dbReference type="SUPFAM" id="SSF53448">
    <property type="entry name" value="Nucleotide-diphospho-sugar transferases"/>
    <property type="match status" value="1"/>
</dbReference>
<proteinExistence type="inferred from homology"/>
<dbReference type="Gene3D" id="3.90.550.10">
    <property type="entry name" value="Spore Coat Polysaccharide Biosynthesis Protein SpsA, Chain A"/>
    <property type="match status" value="1"/>
</dbReference>
<feature type="domain" description="Glycosyltransferase 2-like" evidence="5">
    <location>
        <begin position="10"/>
        <end position="174"/>
    </location>
</feature>
<dbReference type="Pfam" id="PF00535">
    <property type="entry name" value="Glycos_transf_2"/>
    <property type="match status" value="1"/>
</dbReference>
<evidence type="ECO:0000259" key="5">
    <source>
        <dbReference type="Pfam" id="PF00535"/>
    </source>
</evidence>